<evidence type="ECO:0008006" key="4">
    <source>
        <dbReference type="Google" id="ProtNLM"/>
    </source>
</evidence>
<evidence type="ECO:0000256" key="1">
    <source>
        <dbReference type="SAM" id="SignalP"/>
    </source>
</evidence>
<dbReference type="EMBL" id="JACHHU010000009">
    <property type="protein sequence ID" value="MBB6542955.1"/>
    <property type="molecule type" value="Genomic_DNA"/>
</dbReference>
<evidence type="ECO:0000313" key="3">
    <source>
        <dbReference type="Proteomes" id="UP000537141"/>
    </source>
</evidence>
<name>A0A7X0TTC7_9GAMM</name>
<feature type="signal peptide" evidence="1">
    <location>
        <begin position="1"/>
        <end position="22"/>
    </location>
</feature>
<gene>
    <name evidence="2" type="ORF">HNQ55_001459</name>
</gene>
<protein>
    <recommendedName>
        <fullName evidence="4">Tetratricopeptide repeat protein</fullName>
    </recommendedName>
</protein>
<dbReference type="RefSeq" id="WP_184423761.1">
    <property type="nucleotide sequence ID" value="NZ_AP027362.1"/>
</dbReference>
<dbReference type="AlphaFoldDB" id="A0A7X0TTC7"/>
<reference evidence="2 3" key="1">
    <citation type="submission" date="2020-08" db="EMBL/GenBank/DDBJ databases">
        <title>Genomic Encyclopedia of Type Strains, Phase IV (KMG-IV): sequencing the most valuable type-strain genomes for metagenomic binning, comparative biology and taxonomic classification.</title>
        <authorList>
            <person name="Goeker M."/>
        </authorList>
    </citation>
    <scope>NUCLEOTIDE SEQUENCE [LARGE SCALE GENOMIC DNA]</scope>
    <source>
        <strain evidence="2 3">DSM 26287</strain>
    </source>
</reference>
<dbReference type="Proteomes" id="UP000537141">
    <property type="component" value="Unassembled WGS sequence"/>
</dbReference>
<keyword evidence="1" id="KW-0732">Signal</keyword>
<keyword evidence="3" id="KW-1185">Reference proteome</keyword>
<comment type="caution">
    <text evidence="2">The sequence shown here is derived from an EMBL/GenBank/DDBJ whole genome shotgun (WGS) entry which is preliminary data.</text>
</comment>
<feature type="chain" id="PRO_5030742619" description="Tetratricopeptide repeat protein" evidence="1">
    <location>
        <begin position="23"/>
        <end position="194"/>
    </location>
</feature>
<accession>A0A7X0TTC7</accession>
<organism evidence="2 3">
    <name type="scientific">Thalassotalea piscium</name>
    <dbReference type="NCBI Taxonomy" id="1230533"/>
    <lineage>
        <taxon>Bacteria</taxon>
        <taxon>Pseudomonadati</taxon>
        <taxon>Pseudomonadota</taxon>
        <taxon>Gammaproteobacteria</taxon>
        <taxon>Alteromonadales</taxon>
        <taxon>Colwelliaceae</taxon>
        <taxon>Thalassotalea</taxon>
    </lineage>
</organism>
<proteinExistence type="predicted"/>
<sequence>MNLIKTILISASLISISQLSYANDAEDFEKIRAEQIKKYGGTDIPKPKEVSAKAEAILAKPLGEQSVKELKSIAESSNKASNYVSFIFDEYSQYYRDNYRYDFVQEKVAPFHDNFLRLSNKLKAQRNQAYLNLGKKLATSGNNIEAFFYFRDAFRLSSFTDDKGDHKGIRYQAEQEMKKLMGIEDIESFIYWKE</sequence>
<evidence type="ECO:0000313" key="2">
    <source>
        <dbReference type="EMBL" id="MBB6542955.1"/>
    </source>
</evidence>